<gene>
    <name evidence="1" type="ORF">LOK49_LG01G01890</name>
</gene>
<sequence length="397" mass="45117">MHLLRLIDTRETDAQIIPKGEKMEKKKQANEPAQQIRCLCDSYFEIEKLPMDLQKLVAKFVANTNVKDYMSLRSVCRGWWSLAPPIRWRSDPTSLTSIECWLMLFEREKGLWSFYDPMSNSTYYMYSKELLGCEIRFSNDGWLLVTERLRSVLFFEFFSKTKIKLPDLVEDYCFDGISFSASPISSDWVVFAISHTTSMVVNISYIKAGDENWTSSRHDNGRPFVLSGCNPVFFDQCFYCMGEEGSLGTFRLTETGGSWLIRVHPQSSQCLQTMSRGFMVSFKKNLFSVFVGPMGKPVHIFQLNSSSTEWVKLTILGCQLFFFSQTSSLVVPAIGGTLKNKISFPAFASRNNSCIVYSLDNSRFGALGSDCSTEDLYDAKELLGATWLQPRVIGTTA</sequence>
<evidence type="ECO:0000313" key="2">
    <source>
        <dbReference type="Proteomes" id="UP001060215"/>
    </source>
</evidence>
<accession>A0ACC0J1T1</accession>
<organism evidence="1 2">
    <name type="scientific">Camellia lanceoleosa</name>
    <dbReference type="NCBI Taxonomy" id="1840588"/>
    <lineage>
        <taxon>Eukaryota</taxon>
        <taxon>Viridiplantae</taxon>
        <taxon>Streptophyta</taxon>
        <taxon>Embryophyta</taxon>
        <taxon>Tracheophyta</taxon>
        <taxon>Spermatophyta</taxon>
        <taxon>Magnoliopsida</taxon>
        <taxon>eudicotyledons</taxon>
        <taxon>Gunneridae</taxon>
        <taxon>Pentapetalae</taxon>
        <taxon>asterids</taxon>
        <taxon>Ericales</taxon>
        <taxon>Theaceae</taxon>
        <taxon>Camellia</taxon>
    </lineage>
</organism>
<evidence type="ECO:0000313" key="1">
    <source>
        <dbReference type="EMBL" id="KAI8031642.1"/>
    </source>
</evidence>
<reference evidence="1 2" key="1">
    <citation type="journal article" date="2022" name="Plant J.">
        <title>Chromosome-level genome of Camellia lanceoleosa provides a valuable resource for understanding genome evolution and self-incompatibility.</title>
        <authorList>
            <person name="Gong W."/>
            <person name="Xiao S."/>
            <person name="Wang L."/>
            <person name="Liao Z."/>
            <person name="Chang Y."/>
            <person name="Mo W."/>
            <person name="Hu G."/>
            <person name="Li W."/>
            <person name="Zhao G."/>
            <person name="Zhu H."/>
            <person name="Hu X."/>
            <person name="Ji K."/>
            <person name="Xiang X."/>
            <person name="Song Q."/>
            <person name="Yuan D."/>
            <person name="Jin S."/>
            <person name="Zhang L."/>
        </authorList>
    </citation>
    <scope>NUCLEOTIDE SEQUENCE [LARGE SCALE GENOMIC DNA]</scope>
    <source>
        <strain evidence="1">SQ_2022a</strain>
    </source>
</reference>
<keyword evidence="2" id="KW-1185">Reference proteome</keyword>
<proteinExistence type="predicted"/>
<dbReference type="Proteomes" id="UP001060215">
    <property type="component" value="Chromosome 1"/>
</dbReference>
<dbReference type="EMBL" id="CM045758">
    <property type="protein sequence ID" value="KAI8031642.1"/>
    <property type="molecule type" value="Genomic_DNA"/>
</dbReference>
<comment type="caution">
    <text evidence="1">The sequence shown here is derived from an EMBL/GenBank/DDBJ whole genome shotgun (WGS) entry which is preliminary data.</text>
</comment>
<name>A0ACC0J1T1_9ERIC</name>
<protein>
    <submittedName>
        <fullName evidence="1">F-box/kelch-repeat protein</fullName>
    </submittedName>
</protein>